<evidence type="ECO:0000256" key="2">
    <source>
        <dbReference type="ARBA" id="ARBA00023015"/>
    </source>
</evidence>
<evidence type="ECO:0000313" key="8">
    <source>
        <dbReference type="EMBL" id="ABR16645.1"/>
    </source>
</evidence>
<dbReference type="PROSITE" id="PS00036">
    <property type="entry name" value="BZIP_BASIC"/>
    <property type="match status" value="1"/>
</dbReference>
<feature type="compositionally biased region" description="Low complexity" evidence="6">
    <location>
        <begin position="19"/>
        <end position="33"/>
    </location>
</feature>
<dbReference type="SUPFAM" id="SSF57959">
    <property type="entry name" value="Leucine zipper domain"/>
    <property type="match status" value="1"/>
</dbReference>
<dbReference type="EMBL" id="EF676762">
    <property type="protein sequence ID" value="ABR16645.1"/>
    <property type="molecule type" value="mRNA"/>
</dbReference>
<evidence type="ECO:0000256" key="1">
    <source>
        <dbReference type="ARBA" id="ARBA00004123"/>
    </source>
</evidence>
<evidence type="ECO:0000259" key="7">
    <source>
        <dbReference type="PROSITE" id="PS50217"/>
    </source>
</evidence>
<feature type="region of interest" description="Disordered" evidence="6">
    <location>
        <begin position="1"/>
        <end position="74"/>
    </location>
</feature>
<evidence type="ECO:0000256" key="5">
    <source>
        <dbReference type="ARBA" id="ARBA00023242"/>
    </source>
</evidence>
<proteinExistence type="evidence at transcript level"/>
<dbReference type="PROSITE" id="PS50217">
    <property type="entry name" value="BZIP"/>
    <property type="match status" value="1"/>
</dbReference>
<accession>B8LLW5</accession>
<dbReference type="Gene3D" id="1.20.5.170">
    <property type="match status" value="1"/>
</dbReference>
<name>B8LLW5_PICSI</name>
<evidence type="ECO:0000256" key="4">
    <source>
        <dbReference type="ARBA" id="ARBA00023163"/>
    </source>
</evidence>
<sequence>MSPPPSYSMFPNSGMGLNPSVTSSEPSSQVSGSIPHHYSGSEEDPKQTIDERKQKRMLSNRESARRSRMRKQQHLDELRAEAAHLRAENNHMLTKFNIASHKYMQLEEENSLLRSYATDLSLKLQSLTIAMQWAGVLNDMDLDSSTGFMDTTDIKSCYLPSISQPLTSTEIYQ</sequence>
<dbReference type="CDD" id="cd14702">
    <property type="entry name" value="bZIP_plant_GBF1"/>
    <property type="match status" value="1"/>
</dbReference>
<evidence type="ECO:0000256" key="6">
    <source>
        <dbReference type="SAM" id="MobiDB-lite"/>
    </source>
</evidence>
<dbReference type="OMA" id="PIMTADI"/>
<dbReference type="FunFam" id="1.20.5.170:FF:000020">
    <property type="entry name" value="BZIP transcription factor"/>
    <property type="match status" value="1"/>
</dbReference>
<dbReference type="InterPro" id="IPR004827">
    <property type="entry name" value="bZIP"/>
</dbReference>
<dbReference type="SMART" id="SM00338">
    <property type="entry name" value="BRLZ"/>
    <property type="match status" value="1"/>
</dbReference>
<keyword evidence="2" id="KW-0805">Transcription regulation</keyword>
<dbReference type="GO" id="GO:0005634">
    <property type="term" value="C:nucleus"/>
    <property type="evidence" value="ECO:0007669"/>
    <property type="project" value="UniProtKB-SubCell"/>
</dbReference>
<keyword evidence="5" id="KW-0539">Nucleus</keyword>
<dbReference type="GO" id="GO:0045893">
    <property type="term" value="P:positive regulation of DNA-templated transcription"/>
    <property type="evidence" value="ECO:0007669"/>
    <property type="project" value="TreeGrafter"/>
</dbReference>
<feature type="compositionally biased region" description="Basic and acidic residues" evidence="6">
    <location>
        <begin position="39"/>
        <end position="53"/>
    </location>
</feature>
<organism evidence="8">
    <name type="scientific">Picea sitchensis</name>
    <name type="common">Sitka spruce</name>
    <name type="synonym">Pinus sitchensis</name>
    <dbReference type="NCBI Taxonomy" id="3332"/>
    <lineage>
        <taxon>Eukaryota</taxon>
        <taxon>Viridiplantae</taxon>
        <taxon>Streptophyta</taxon>
        <taxon>Embryophyta</taxon>
        <taxon>Tracheophyta</taxon>
        <taxon>Spermatophyta</taxon>
        <taxon>Pinopsida</taxon>
        <taxon>Pinidae</taxon>
        <taxon>Conifers I</taxon>
        <taxon>Pinales</taxon>
        <taxon>Pinaceae</taxon>
        <taxon>Picea</taxon>
    </lineage>
</organism>
<dbReference type="PANTHER" id="PTHR45764:SF38">
    <property type="entry name" value="BZIP TRANSCRIPTION FACTOR 44"/>
    <property type="match status" value="1"/>
</dbReference>
<dbReference type="InterPro" id="IPR046347">
    <property type="entry name" value="bZIP_sf"/>
</dbReference>
<dbReference type="Pfam" id="PF00170">
    <property type="entry name" value="bZIP_1"/>
    <property type="match status" value="1"/>
</dbReference>
<evidence type="ECO:0000256" key="3">
    <source>
        <dbReference type="ARBA" id="ARBA00023125"/>
    </source>
</evidence>
<keyword evidence="3" id="KW-0238">DNA-binding</keyword>
<dbReference type="InterPro" id="IPR045314">
    <property type="entry name" value="bZIP_plant_GBF1"/>
</dbReference>
<reference evidence="8" key="1">
    <citation type="submission" date="2007-06" db="EMBL/GenBank/DDBJ databases">
        <title>Full length cDNA sequences from Sitka Spruce (Picea sitchensis).</title>
        <authorList>
            <person name="Ralph S.G."/>
            <person name="Chun H.E."/>
            <person name="Liao N."/>
            <person name="Ali J."/>
            <person name="Reid K."/>
            <person name="Kolosova N."/>
            <person name="Cooper N."/>
            <person name="Cullis C."/>
            <person name="Jancsik S."/>
            <person name="Moore R."/>
            <person name="Mayo M."/>
            <person name="Wagner S."/>
            <person name="Holt R.A."/>
            <person name="Jones S.J.M."/>
            <person name="Marra M.A."/>
            <person name="Ritland C.E."/>
            <person name="Ritland K."/>
            <person name="Bohlmann J."/>
        </authorList>
    </citation>
    <scope>NUCLEOTIDE SEQUENCE</scope>
    <source>
        <tissue evidence="8">Green portion of the leader tissue</tissue>
    </source>
</reference>
<dbReference type="GO" id="GO:0000976">
    <property type="term" value="F:transcription cis-regulatory region binding"/>
    <property type="evidence" value="ECO:0007669"/>
    <property type="project" value="TreeGrafter"/>
</dbReference>
<dbReference type="AlphaFoldDB" id="B8LLW5"/>
<dbReference type="GO" id="GO:0046982">
    <property type="term" value="F:protein heterodimerization activity"/>
    <property type="evidence" value="ECO:0007669"/>
    <property type="project" value="UniProtKB-ARBA"/>
</dbReference>
<dbReference type="PANTHER" id="PTHR45764">
    <property type="entry name" value="BZIP TRANSCRIPTION FACTOR 44"/>
    <property type="match status" value="1"/>
</dbReference>
<protein>
    <recommendedName>
        <fullName evidence="7">BZIP domain-containing protein</fullName>
    </recommendedName>
</protein>
<dbReference type="GO" id="GO:0003700">
    <property type="term" value="F:DNA-binding transcription factor activity"/>
    <property type="evidence" value="ECO:0007669"/>
    <property type="project" value="InterPro"/>
</dbReference>
<feature type="domain" description="BZIP" evidence="7">
    <location>
        <begin position="50"/>
        <end position="113"/>
    </location>
</feature>
<keyword evidence="4" id="KW-0804">Transcription</keyword>
<comment type="subcellular location">
    <subcellularLocation>
        <location evidence="1">Nucleus</location>
    </subcellularLocation>
</comment>